<keyword evidence="1" id="KW-0460">Magnesium</keyword>
<evidence type="ECO:0000313" key="2">
    <source>
        <dbReference type="EMBL" id="CAF1419063.1"/>
    </source>
</evidence>
<dbReference type="Proteomes" id="UP000663842">
    <property type="component" value="Unassembled WGS sequence"/>
</dbReference>
<dbReference type="GO" id="GO:0046872">
    <property type="term" value="F:metal ion binding"/>
    <property type="evidence" value="ECO:0007669"/>
    <property type="project" value="UniProtKB-UniRule"/>
</dbReference>
<dbReference type="PANTHER" id="PTHR10192">
    <property type="entry name" value="MOLYBDOPTERIN BIOSYNTHESIS PROTEIN"/>
    <property type="match status" value="1"/>
</dbReference>
<comment type="pathway">
    <text evidence="1">Cofactor biosynthesis; molybdopterin biosynthesis.</text>
</comment>
<accession>A0A815MDC8</accession>
<dbReference type="PANTHER" id="PTHR10192:SF5">
    <property type="entry name" value="GEPHYRIN"/>
    <property type="match status" value="1"/>
</dbReference>
<dbReference type="AlphaFoldDB" id="A0A815MDC8"/>
<dbReference type="GO" id="GO:0005829">
    <property type="term" value="C:cytosol"/>
    <property type="evidence" value="ECO:0007669"/>
    <property type="project" value="TreeGrafter"/>
</dbReference>
<dbReference type="EMBL" id="CAJNOW010004484">
    <property type="protein sequence ID" value="CAF1419063.1"/>
    <property type="molecule type" value="Genomic_DNA"/>
</dbReference>
<evidence type="ECO:0000256" key="1">
    <source>
        <dbReference type="RuleBase" id="RU365090"/>
    </source>
</evidence>
<protein>
    <submittedName>
        <fullName evidence="2">Uncharacterized protein</fullName>
    </submittedName>
</protein>
<keyword evidence="1" id="KW-0501">Molybdenum cofactor biosynthesis</keyword>
<comment type="catalytic activity">
    <reaction evidence="1">
        <text>molybdopterin + ATP + H(+) = adenylyl-molybdopterin + diphosphate</text>
        <dbReference type="Rhea" id="RHEA:31331"/>
        <dbReference type="ChEBI" id="CHEBI:15378"/>
        <dbReference type="ChEBI" id="CHEBI:30616"/>
        <dbReference type="ChEBI" id="CHEBI:33019"/>
        <dbReference type="ChEBI" id="CHEBI:58698"/>
        <dbReference type="ChEBI" id="CHEBI:62727"/>
    </reaction>
</comment>
<dbReference type="Gene3D" id="3.90.105.10">
    <property type="entry name" value="Molybdopterin biosynthesis moea protein, domain 2"/>
    <property type="match status" value="1"/>
</dbReference>
<dbReference type="OrthoDB" id="4349954at2759"/>
<dbReference type="Proteomes" id="UP000663834">
    <property type="component" value="Unassembled WGS sequence"/>
</dbReference>
<dbReference type="SUPFAM" id="SSF63882">
    <property type="entry name" value="MoeA N-terminal region -like"/>
    <property type="match status" value="1"/>
</dbReference>
<keyword evidence="1" id="KW-0500">Molybdenum</keyword>
<evidence type="ECO:0000313" key="3">
    <source>
        <dbReference type="EMBL" id="CAF3899464.1"/>
    </source>
</evidence>
<dbReference type="InterPro" id="IPR038987">
    <property type="entry name" value="MoeA-like"/>
</dbReference>
<name>A0A815MDC8_9BILA</name>
<keyword evidence="1" id="KW-0808">Transferase</keyword>
<dbReference type="InterPro" id="IPR036135">
    <property type="entry name" value="MoeA_linker/N_sf"/>
</dbReference>
<organism evidence="2 4">
    <name type="scientific">Rotaria magnacalcarata</name>
    <dbReference type="NCBI Taxonomy" id="392030"/>
    <lineage>
        <taxon>Eukaryota</taxon>
        <taxon>Metazoa</taxon>
        <taxon>Spiralia</taxon>
        <taxon>Gnathifera</taxon>
        <taxon>Rotifera</taxon>
        <taxon>Eurotatoria</taxon>
        <taxon>Bdelloidea</taxon>
        <taxon>Philodinida</taxon>
        <taxon>Philodinidae</taxon>
        <taxon>Rotaria</taxon>
    </lineage>
</organism>
<dbReference type="GO" id="GO:0006777">
    <property type="term" value="P:Mo-molybdopterin cofactor biosynthetic process"/>
    <property type="evidence" value="ECO:0007669"/>
    <property type="project" value="UniProtKB-UniRule"/>
</dbReference>
<comment type="function">
    <text evidence="1">Catalyzes two steps in the biosynthesis of the molybdenum cofactor. In the first step, molybdopterin is adenylated. Subsequently, molybdate is inserted into adenylated molybdopterin and AMP is released.</text>
</comment>
<evidence type="ECO:0000313" key="4">
    <source>
        <dbReference type="Proteomes" id="UP000663834"/>
    </source>
</evidence>
<dbReference type="GO" id="GO:0005524">
    <property type="term" value="F:ATP binding"/>
    <property type="evidence" value="ECO:0007669"/>
    <property type="project" value="UniProtKB-UniRule"/>
</dbReference>
<reference evidence="2" key="1">
    <citation type="submission" date="2021-02" db="EMBL/GenBank/DDBJ databases">
        <authorList>
            <person name="Nowell W R."/>
        </authorList>
    </citation>
    <scope>NUCLEOTIDE SEQUENCE</scope>
</reference>
<keyword evidence="1" id="KW-0479">Metal-binding</keyword>
<comment type="cofactor">
    <cofactor evidence="1">
        <name>Mg(2+)</name>
        <dbReference type="ChEBI" id="CHEBI:18420"/>
    </cofactor>
</comment>
<gene>
    <name evidence="2" type="ORF">KQP761_LOCUS10511</name>
    <name evidence="3" type="ORF">UXM345_LOCUS10454</name>
</gene>
<proteinExistence type="inferred from homology"/>
<comment type="similarity">
    <text evidence="1">Belongs to the MoeA family.</text>
</comment>
<dbReference type="EMBL" id="CAJOBF010001001">
    <property type="protein sequence ID" value="CAF3899464.1"/>
    <property type="molecule type" value="Genomic_DNA"/>
</dbReference>
<dbReference type="GO" id="GO:0061599">
    <property type="term" value="F:molybdopterin molybdotransferase activity"/>
    <property type="evidence" value="ECO:0007669"/>
    <property type="project" value="UniProtKB-UniRule"/>
</dbReference>
<dbReference type="GO" id="GO:0061598">
    <property type="term" value="F:molybdopterin adenylyltransferase activity"/>
    <property type="evidence" value="ECO:0007669"/>
    <property type="project" value="UniProtKB-UniRule"/>
</dbReference>
<sequence length="167" mass="18839">MFIPVNTTCDDDPTKDHLAPAASTIVLDNLTHVKACRFYLLNDRDTDDDIQMGEFALQNNVPLGFADLGLLATVGLQTIHVYDKLRVGVLSTDSEKIRDSNKIMIMRFNQPIDYLNPRPEYIFVIIEWLTKSSVSIARIISADIQCSLRLISARYCKGLDIYGQQVD</sequence>
<comment type="catalytic activity">
    <reaction evidence="1">
        <text>adenylyl-molybdopterin + molybdate = Mo-molybdopterin + AMP + H(+)</text>
        <dbReference type="Rhea" id="RHEA:35047"/>
        <dbReference type="ChEBI" id="CHEBI:15378"/>
        <dbReference type="ChEBI" id="CHEBI:36264"/>
        <dbReference type="ChEBI" id="CHEBI:62727"/>
        <dbReference type="ChEBI" id="CHEBI:71302"/>
        <dbReference type="ChEBI" id="CHEBI:456215"/>
    </reaction>
</comment>
<comment type="caution">
    <text evidence="2">The sequence shown here is derived from an EMBL/GenBank/DDBJ whole genome shotgun (WGS) entry which is preliminary data.</text>
</comment>